<feature type="region of interest" description="Disordered" evidence="7">
    <location>
        <begin position="142"/>
        <end position="165"/>
    </location>
</feature>
<dbReference type="Ensembl" id="ENSLOCT00000004887.1">
    <property type="protein sequence ID" value="ENSLOCP00000004879.1"/>
    <property type="gene ID" value="ENSLOCG00000004084.1"/>
</dbReference>
<dbReference type="Gene3D" id="2.160.20.70">
    <property type="match status" value="1"/>
</dbReference>
<organism evidence="9 10">
    <name type="scientific">Lepisosteus oculatus</name>
    <name type="common">Spotted gar</name>
    <dbReference type="NCBI Taxonomy" id="7918"/>
    <lineage>
        <taxon>Eukaryota</taxon>
        <taxon>Metazoa</taxon>
        <taxon>Chordata</taxon>
        <taxon>Craniata</taxon>
        <taxon>Vertebrata</taxon>
        <taxon>Euteleostomi</taxon>
        <taxon>Actinopterygii</taxon>
        <taxon>Neopterygii</taxon>
        <taxon>Holostei</taxon>
        <taxon>Semionotiformes</taxon>
        <taxon>Lepisosteidae</taxon>
        <taxon>Lepisosteus</taxon>
    </lineage>
</organism>
<comment type="subcellular location">
    <subcellularLocation>
        <location evidence="1">Cytoplasm</location>
        <location evidence="1">Cytoskeleton</location>
        <location evidence="1">Microtubule organizing center</location>
        <location evidence="1">Centrosome</location>
    </subcellularLocation>
    <subcellularLocation>
        <location evidence="2">Cytoplasm</location>
        <location evidence="2">Cytoskeleton</location>
        <location evidence="2">Spindle pole</location>
    </subcellularLocation>
</comment>
<evidence type="ECO:0000313" key="10">
    <source>
        <dbReference type="Proteomes" id="UP000018468"/>
    </source>
</evidence>
<reference evidence="9" key="2">
    <citation type="submission" date="2025-08" db="UniProtKB">
        <authorList>
            <consortium name="Ensembl"/>
        </authorList>
    </citation>
    <scope>IDENTIFICATION</scope>
</reference>
<dbReference type="Proteomes" id="UP000018468">
    <property type="component" value="Linkage group LG12"/>
</dbReference>
<dbReference type="GO" id="GO:0051661">
    <property type="term" value="P:maintenance of centrosome location"/>
    <property type="evidence" value="ECO:0000318"/>
    <property type="project" value="GO_Central"/>
</dbReference>
<dbReference type="InParanoid" id="W5M920"/>
<dbReference type="STRING" id="7918.ENSLOCP00000004879"/>
<dbReference type="InterPro" id="IPR012945">
    <property type="entry name" value="Tubulin-bd_cofactor_C_dom"/>
</dbReference>
<name>W5M920_LEPOC</name>
<dbReference type="OrthoDB" id="427777at2759"/>
<keyword evidence="5" id="KW-0963">Cytoplasm</keyword>
<dbReference type="PANTHER" id="PTHR16052:SF0">
    <property type="entry name" value="TBCC DOMAIN-CONTAINING PROTEIN 1"/>
    <property type="match status" value="1"/>
</dbReference>
<feature type="domain" description="C-CAP/cofactor C-like" evidence="8">
    <location>
        <begin position="306"/>
        <end position="437"/>
    </location>
</feature>
<dbReference type="CTD" id="55171"/>
<dbReference type="SMART" id="SM00673">
    <property type="entry name" value="CARP"/>
    <property type="match status" value="1"/>
</dbReference>
<reference evidence="10" key="1">
    <citation type="submission" date="2011-12" db="EMBL/GenBank/DDBJ databases">
        <title>The Draft Genome of Lepisosteus oculatus.</title>
        <authorList>
            <consortium name="The Broad Institute Genome Assembly &amp; Analysis Group"/>
            <consortium name="Computational R&amp;D Group"/>
            <consortium name="and Sequencing Platform"/>
            <person name="Di Palma F."/>
            <person name="Alfoldi J."/>
            <person name="Johnson J."/>
            <person name="Berlin A."/>
            <person name="Gnerre S."/>
            <person name="Jaffe D."/>
            <person name="MacCallum I."/>
            <person name="Young S."/>
            <person name="Walker B.J."/>
            <person name="Lander E.S."/>
            <person name="Lindblad-Toh K."/>
        </authorList>
    </citation>
    <scope>NUCLEOTIDE SEQUENCE [LARGE SCALE GENOMIC DNA]</scope>
</reference>
<reference evidence="9" key="3">
    <citation type="submission" date="2025-09" db="UniProtKB">
        <authorList>
            <consortium name="Ensembl"/>
        </authorList>
    </citation>
    <scope>IDENTIFICATION</scope>
</reference>
<dbReference type="Pfam" id="PF07986">
    <property type="entry name" value="TBCC"/>
    <property type="match status" value="1"/>
</dbReference>
<dbReference type="Bgee" id="ENSLOCG00000004084">
    <property type="expression patterns" value="Expressed in ovary and 13 other cell types or tissues"/>
</dbReference>
<evidence type="ECO:0000313" key="9">
    <source>
        <dbReference type="Ensembl" id="ENSLOCP00000004879.1"/>
    </source>
</evidence>
<comment type="similarity">
    <text evidence="3">Belongs to the TBCC family.</text>
</comment>
<evidence type="ECO:0000256" key="6">
    <source>
        <dbReference type="ARBA" id="ARBA00023212"/>
    </source>
</evidence>
<proteinExistence type="inferred from homology"/>
<dbReference type="GeneID" id="102696658"/>
<dbReference type="FunCoup" id="W5M920">
    <property type="interactions" value="583"/>
</dbReference>
<evidence type="ECO:0000256" key="4">
    <source>
        <dbReference type="ARBA" id="ARBA00017559"/>
    </source>
</evidence>
<evidence type="ECO:0000256" key="1">
    <source>
        <dbReference type="ARBA" id="ARBA00004300"/>
    </source>
</evidence>
<dbReference type="InterPro" id="IPR039589">
    <property type="entry name" value="TBCC1"/>
</dbReference>
<keyword evidence="6" id="KW-0206">Cytoskeleton</keyword>
<keyword evidence="10" id="KW-1185">Reference proteome</keyword>
<dbReference type="SUPFAM" id="SSF69340">
    <property type="entry name" value="C-terminal domain of adenylylcyclase associated protein"/>
    <property type="match status" value="1"/>
</dbReference>
<evidence type="ECO:0000256" key="7">
    <source>
        <dbReference type="SAM" id="MobiDB-lite"/>
    </source>
</evidence>
<accession>W5M920</accession>
<dbReference type="InterPro" id="IPR006599">
    <property type="entry name" value="CARP_motif"/>
</dbReference>
<dbReference type="PROSITE" id="PS51329">
    <property type="entry name" value="C_CAP_COFACTOR_C"/>
    <property type="match status" value="1"/>
</dbReference>
<dbReference type="GO" id="GO:0051684">
    <property type="term" value="P:maintenance of Golgi location"/>
    <property type="evidence" value="ECO:0000318"/>
    <property type="project" value="GO_Central"/>
</dbReference>
<dbReference type="InterPro" id="IPR036223">
    <property type="entry name" value="CAP_C_sf"/>
</dbReference>
<dbReference type="GeneTree" id="ENSGT00470000042284"/>
<evidence type="ECO:0000256" key="3">
    <source>
        <dbReference type="ARBA" id="ARBA00008848"/>
    </source>
</evidence>
<dbReference type="OMA" id="VPNAWDQ"/>
<sequence>MEQRSVSVWPRLEPFLLGVLPAAPPAKFSMHYLRKMAAYVRARTREGCFPRLHWPLWRHIACGKLQLPEDTAWLYFETCDLLAPRPSEERLEWAEAVSQCGSVEELDKLRYKLSVDTLQFLLFLYIQQLNRVSLRTSLIGEEWPSPRSRSRSPSPDRDAKTAAQNKNWDDQAHLSFIQTHLSDLLELVLEPEQLGGPGQAVHDSQVSAEALRGLSFLLEGSLSRGRAVHGLHELLGWGPLQAQAGYSALTHSFSLPRLQAWLRESLTANPFGTTACLRSGKKLAWAQQVDGAMKRAKIARNTHIAPPGSRVVLMSQVYRQTVAKDSEKLAGANVKLHRCSEAYIYLLTPLRSVSVEKCRNTTVVLGPVQSTVHVQSCEDVCVVCVAGRLSVGASSRCTFHALTPTRPLLLPGNEALTLAPFHTHYPSLEDHMASVGLAVVPSSWDQPLLLGSEGPLGNPPYRLLPPSEFCPLVVPFEMEGDTTEIPGGLPPQYQKALTAREQRVQNWQRTVKEAKLNKEQRRQFQALVEQKFHEWLLESGHRQQLDSLIPAPPETKQAAG</sequence>
<evidence type="ECO:0000256" key="5">
    <source>
        <dbReference type="ARBA" id="ARBA00022490"/>
    </source>
</evidence>
<evidence type="ECO:0000259" key="8">
    <source>
        <dbReference type="PROSITE" id="PS51329"/>
    </source>
</evidence>
<dbReference type="InterPro" id="IPR016098">
    <property type="entry name" value="CAP/MinC_C"/>
</dbReference>
<dbReference type="KEGG" id="loc:102696658"/>
<dbReference type="eggNOG" id="KOG4416">
    <property type="taxonomic scope" value="Eukaryota"/>
</dbReference>
<dbReference type="InterPro" id="IPR017901">
    <property type="entry name" value="C-CAP_CF_C-like"/>
</dbReference>
<dbReference type="PANTHER" id="PTHR16052">
    <property type="entry name" value="TBCC DOMAIN-CONTAINING PROTEIN 1"/>
    <property type="match status" value="1"/>
</dbReference>
<dbReference type="HOGENOM" id="CLU_016712_1_1_1"/>
<dbReference type="GO" id="GO:0031616">
    <property type="term" value="C:spindle pole centrosome"/>
    <property type="evidence" value="ECO:0000318"/>
    <property type="project" value="GO_Central"/>
</dbReference>
<dbReference type="AlphaFoldDB" id="W5M920"/>
<dbReference type="EMBL" id="AHAT01011430">
    <property type="status" value="NOT_ANNOTATED_CDS"/>
    <property type="molecule type" value="Genomic_DNA"/>
</dbReference>
<evidence type="ECO:0000256" key="2">
    <source>
        <dbReference type="ARBA" id="ARBA00004647"/>
    </source>
</evidence>
<protein>
    <recommendedName>
        <fullName evidence="4">TBCC domain-containing protein 1</fullName>
    </recommendedName>
</protein>